<keyword evidence="2 5" id="KW-0812">Transmembrane</keyword>
<protein>
    <recommendedName>
        <fullName evidence="6">O-antigen ligase-related domain-containing protein</fullName>
    </recommendedName>
</protein>
<keyword evidence="8" id="KW-1185">Reference proteome</keyword>
<dbReference type="InterPro" id="IPR051533">
    <property type="entry name" value="WaaL-like"/>
</dbReference>
<dbReference type="RefSeq" id="WP_126161788.1">
    <property type="nucleotide sequence ID" value="NZ_RQPJ01000003.1"/>
</dbReference>
<evidence type="ECO:0000256" key="4">
    <source>
        <dbReference type="ARBA" id="ARBA00023136"/>
    </source>
</evidence>
<feature type="transmembrane region" description="Helical" evidence="5">
    <location>
        <begin position="199"/>
        <end position="219"/>
    </location>
</feature>
<gene>
    <name evidence="7" type="ORF">EHW67_07645</name>
</gene>
<evidence type="ECO:0000256" key="5">
    <source>
        <dbReference type="SAM" id="Phobius"/>
    </source>
</evidence>
<sequence>MIEIIKWFCLGLIVLNAPTFGLHAFGSAAGSILSALTFGMPLVYAILVKNVHILKIYLAIGLGYFLISGIQFYNGVESDYFSKFYKFLILVILGGAIAKNTSKKELFWLLIIGSSSVIANAIFFTDTYGRYSGFYLDPNAAGFICITGYGLSYGMEKGKLKLLGQFIFTFAGFLTFSRTFILLWILLNLIALKINPKNIRIFAIGAVVIILLISFSEALKLNVVRFNQLKALVSNEKVSTQELNEDSRTATWATFYDYVLDKPLLGNGYGSFQTNGLNRVGPHNSFLLVIGEAGVFILLIFLGYHIYLLYQGAYLFTSSPHIVMMTIGLFLFLLTNHNYFTAYYLILLSMWILTQIKQPLDEN</sequence>
<feature type="transmembrane region" description="Helical" evidence="5">
    <location>
        <begin position="313"/>
        <end position="334"/>
    </location>
</feature>
<evidence type="ECO:0000259" key="6">
    <source>
        <dbReference type="Pfam" id="PF04932"/>
    </source>
</evidence>
<comment type="caution">
    <text evidence="7">The sequence shown here is derived from an EMBL/GenBank/DDBJ whole genome shotgun (WGS) entry which is preliminary data.</text>
</comment>
<name>A0A430K3Z9_9FLAO</name>
<feature type="transmembrane region" description="Helical" evidence="5">
    <location>
        <begin position="341"/>
        <end position="360"/>
    </location>
</feature>
<proteinExistence type="predicted"/>
<feature type="transmembrane region" description="Helical" evidence="5">
    <location>
        <begin position="136"/>
        <end position="154"/>
    </location>
</feature>
<feature type="transmembrane region" description="Helical" evidence="5">
    <location>
        <begin position="286"/>
        <end position="307"/>
    </location>
</feature>
<dbReference type="PANTHER" id="PTHR37422:SF17">
    <property type="entry name" value="O-ANTIGEN LIGASE"/>
    <property type="match status" value="1"/>
</dbReference>
<feature type="transmembrane region" description="Helical" evidence="5">
    <location>
        <begin position="166"/>
        <end position="187"/>
    </location>
</feature>
<dbReference type="Pfam" id="PF04932">
    <property type="entry name" value="Wzy_C"/>
    <property type="match status" value="1"/>
</dbReference>
<dbReference type="EMBL" id="RQPJ01000003">
    <property type="protein sequence ID" value="RTE53800.1"/>
    <property type="molecule type" value="Genomic_DNA"/>
</dbReference>
<reference evidence="7 8" key="1">
    <citation type="submission" date="2018-11" db="EMBL/GenBank/DDBJ databases">
        <title>Arenibacter aquaticus sp.nov., a marine bacterium isolated from surface seawater in the South China Sea.</title>
        <authorList>
            <person name="Guo J."/>
            <person name="Sun J."/>
        </authorList>
    </citation>
    <scope>NUCLEOTIDE SEQUENCE [LARGE SCALE GENOMIC DNA]</scope>
    <source>
        <strain evidence="7 8">GUO666</strain>
    </source>
</reference>
<keyword evidence="4 5" id="KW-0472">Membrane</keyword>
<dbReference type="Proteomes" id="UP000267585">
    <property type="component" value="Unassembled WGS sequence"/>
</dbReference>
<dbReference type="OrthoDB" id="695378at2"/>
<evidence type="ECO:0000313" key="8">
    <source>
        <dbReference type="Proteomes" id="UP000267585"/>
    </source>
</evidence>
<feature type="transmembrane region" description="Helical" evidence="5">
    <location>
        <begin position="7"/>
        <end position="25"/>
    </location>
</feature>
<dbReference type="GO" id="GO:0016020">
    <property type="term" value="C:membrane"/>
    <property type="evidence" value="ECO:0007669"/>
    <property type="project" value="UniProtKB-SubCell"/>
</dbReference>
<feature type="transmembrane region" description="Helical" evidence="5">
    <location>
        <begin position="31"/>
        <end position="47"/>
    </location>
</feature>
<dbReference type="PANTHER" id="PTHR37422">
    <property type="entry name" value="TEICHURONIC ACID BIOSYNTHESIS PROTEIN TUAE"/>
    <property type="match status" value="1"/>
</dbReference>
<feature type="transmembrane region" description="Helical" evidence="5">
    <location>
        <begin position="80"/>
        <end position="99"/>
    </location>
</feature>
<evidence type="ECO:0000256" key="1">
    <source>
        <dbReference type="ARBA" id="ARBA00004141"/>
    </source>
</evidence>
<feature type="domain" description="O-antigen ligase-related" evidence="6">
    <location>
        <begin position="166"/>
        <end position="302"/>
    </location>
</feature>
<evidence type="ECO:0000313" key="7">
    <source>
        <dbReference type="EMBL" id="RTE53800.1"/>
    </source>
</evidence>
<dbReference type="AlphaFoldDB" id="A0A430K3Z9"/>
<evidence type="ECO:0000256" key="3">
    <source>
        <dbReference type="ARBA" id="ARBA00022989"/>
    </source>
</evidence>
<keyword evidence="3 5" id="KW-1133">Transmembrane helix</keyword>
<evidence type="ECO:0000256" key="2">
    <source>
        <dbReference type="ARBA" id="ARBA00022692"/>
    </source>
</evidence>
<dbReference type="InterPro" id="IPR007016">
    <property type="entry name" value="O-antigen_ligase-rel_domated"/>
</dbReference>
<feature type="transmembrane region" description="Helical" evidence="5">
    <location>
        <begin position="106"/>
        <end position="124"/>
    </location>
</feature>
<accession>A0A430K3Z9</accession>
<comment type="subcellular location">
    <subcellularLocation>
        <location evidence="1">Membrane</location>
        <topology evidence="1">Multi-pass membrane protein</topology>
    </subcellularLocation>
</comment>
<organism evidence="7 8">
    <name type="scientific">Arenibacter aquaticus</name>
    <dbReference type="NCBI Taxonomy" id="2489054"/>
    <lineage>
        <taxon>Bacteria</taxon>
        <taxon>Pseudomonadati</taxon>
        <taxon>Bacteroidota</taxon>
        <taxon>Flavobacteriia</taxon>
        <taxon>Flavobacteriales</taxon>
        <taxon>Flavobacteriaceae</taxon>
        <taxon>Arenibacter</taxon>
    </lineage>
</organism>
<feature type="transmembrane region" description="Helical" evidence="5">
    <location>
        <begin position="54"/>
        <end position="74"/>
    </location>
</feature>